<reference evidence="2" key="2">
    <citation type="submission" date="2013-10" db="EMBL/GenBank/DDBJ databases">
        <authorList>
            <person name="Aslett M."/>
        </authorList>
    </citation>
    <scope>NUCLEOTIDE SEQUENCE [LARGE SCALE GENOMIC DNA]</scope>
    <source>
        <strain evidence="2">Houghton</strain>
    </source>
</reference>
<keyword evidence="3" id="KW-1185">Reference proteome</keyword>
<feature type="domain" description="Integrase catalytic" evidence="1">
    <location>
        <begin position="1"/>
        <end position="125"/>
    </location>
</feature>
<sequence>MAHFIPTRETASTADTVKHLSDRLFCYHGFPDVLISHRDPRFQSTLWQQLCHLSHIKRAMSSAYHPQSDGQTDRMNRMLEQMLRTYIQTDEREWERLPPALKLAYNSTSHSSTELSPFEVMIGQNQLTPADLDVVENLAPTLTPPMTKMFRQLCDRAQSHILKAKWQQKMYADARRRDV</sequence>
<dbReference type="SUPFAM" id="SSF53098">
    <property type="entry name" value="Ribonuclease H-like"/>
    <property type="match status" value="1"/>
</dbReference>
<dbReference type="PANTHER" id="PTHR37984">
    <property type="entry name" value="PROTEIN CBG26694"/>
    <property type="match status" value="1"/>
</dbReference>
<evidence type="ECO:0000259" key="1">
    <source>
        <dbReference type="PROSITE" id="PS50994"/>
    </source>
</evidence>
<dbReference type="PANTHER" id="PTHR37984:SF15">
    <property type="entry name" value="INTEGRASE CATALYTIC DOMAIN-CONTAINING PROTEIN"/>
    <property type="match status" value="1"/>
</dbReference>
<dbReference type="EMBL" id="HG711106">
    <property type="protein sequence ID" value="CDJ48369.1"/>
    <property type="molecule type" value="Genomic_DNA"/>
</dbReference>
<proteinExistence type="predicted"/>
<dbReference type="InterPro" id="IPR012337">
    <property type="entry name" value="RNaseH-like_sf"/>
</dbReference>
<dbReference type="GO" id="GO:0015074">
    <property type="term" value="P:DNA integration"/>
    <property type="evidence" value="ECO:0007669"/>
    <property type="project" value="InterPro"/>
</dbReference>
<organism evidence="2 3">
    <name type="scientific">Eimeria brunetti</name>
    <dbReference type="NCBI Taxonomy" id="51314"/>
    <lineage>
        <taxon>Eukaryota</taxon>
        <taxon>Sar</taxon>
        <taxon>Alveolata</taxon>
        <taxon>Apicomplexa</taxon>
        <taxon>Conoidasida</taxon>
        <taxon>Coccidia</taxon>
        <taxon>Eucoccidiorida</taxon>
        <taxon>Eimeriorina</taxon>
        <taxon>Eimeriidae</taxon>
        <taxon>Eimeria</taxon>
    </lineage>
</organism>
<protein>
    <recommendedName>
        <fullName evidence="1">Integrase catalytic domain-containing protein</fullName>
    </recommendedName>
</protein>
<dbReference type="GO" id="GO:0003676">
    <property type="term" value="F:nucleic acid binding"/>
    <property type="evidence" value="ECO:0007669"/>
    <property type="project" value="InterPro"/>
</dbReference>
<gene>
    <name evidence="2" type="ORF">EBH_0077790</name>
</gene>
<dbReference type="PROSITE" id="PS50994">
    <property type="entry name" value="INTEGRASE"/>
    <property type="match status" value="1"/>
</dbReference>
<reference evidence="2" key="1">
    <citation type="submission" date="2013-10" db="EMBL/GenBank/DDBJ databases">
        <title>Genomic analysis of the causative agents of coccidiosis in chickens.</title>
        <authorList>
            <person name="Reid A.J."/>
            <person name="Blake D."/>
            <person name="Billington K."/>
            <person name="Browne H."/>
            <person name="Dunn M."/>
            <person name="Hung S."/>
            <person name="Kawahara F."/>
            <person name="Miranda-Saavedra D."/>
            <person name="Mourier T."/>
            <person name="Nagra H."/>
            <person name="Otto T.D."/>
            <person name="Rawlings N."/>
            <person name="Sanchez A."/>
            <person name="Sanders M."/>
            <person name="Subramaniam C."/>
            <person name="Tay Y."/>
            <person name="Dear P."/>
            <person name="Doerig C."/>
            <person name="Gruber A."/>
            <person name="Parkinson J."/>
            <person name="Shirley M."/>
            <person name="Wan K.L."/>
            <person name="Berriman M."/>
            <person name="Tomley F."/>
            <person name="Pain A."/>
        </authorList>
    </citation>
    <scope>NUCLEOTIDE SEQUENCE [LARGE SCALE GENOMIC DNA]</scope>
    <source>
        <strain evidence="2">Houghton</strain>
    </source>
</reference>
<name>U6LIJ7_9EIME</name>
<evidence type="ECO:0000313" key="3">
    <source>
        <dbReference type="Proteomes" id="UP000030750"/>
    </source>
</evidence>
<dbReference type="Gene3D" id="3.30.420.10">
    <property type="entry name" value="Ribonuclease H-like superfamily/Ribonuclease H"/>
    <property type="match status" value="1"/>
</dbReference>
<accession>U6LIJ7</accession>
<evidence type="ECO:0000313" key="2">
    <source>
        <dbReference type="EMBL" id="CDJ48369.1"/>
    </source>
</evidence>
<dbReference type="VEuPathDB" id="ToxoDB:EBH_0077790"/>
<dbReference type="InterPro" id="IPR001584">
    <property type="entry name" value="Integrase_cat-core"/>
</dbReference>
<dbReference type="InterPro" id="IPR036397">
    <property type="entry name" value="RNaseH_sf"/>
</dbReference>
<dbReference type="InterPro" id="IPR050951">
    <property type="entry name" value="Retrovirus_Pol_polyprotein"/>
</dbReference>
<dbReference type="AlphaFoldDB" id="U6LIJ7"/>
<dbReference type="OrthoDB" id="346089at2759"/>
<dbReference type="Proteomes" id="UP000030750">
    <property type="component" value="Unassembled WGS sequence"/>
</dbReference>